<proteinExistence type="predicted"/>
<accession>A0A914S711</accession>
<name>A0A914S711_PAREQ</name>
<reference evidence="2" key="1">
    <citation type="submission" date="2022-11" db="UniProtKB">
        <authorList>
            <consortium name="WormBaseParasite"/>
        </authorList>
    </citation>
    <scope>IDENTIFICATION</scope>
</reference>
<keyword evidence="1" id="KW-1185">Reference proteome</keyword>
<evidence type="ECO:0000313" key="1">
    <source>
        <dbReference type="Proteomes" id="UP000887564"/>
    </source>
</evidence>
<sequence length="62" mass="6776">MPELPAVAEFSSGETMGQSGDRLAAAFGVSRRLIVLTFSRIKRSFILKHNGEFRHTVGGNVK</sequence>
<protein>
    <submittedName>
        <fullName evidence="2">Uncharacterized protein</fullName>
    </submittedName>
</protein>
<organism evidence="1 2">
    <name type="scientific">Parascaris equorum</name>
    <name type="common">Equine roundworm</name>
    <dbReference type="NCBI Taxonomy" id="6256"/>
    <lineage>
        <taxon>Eukaryota</taxon>
        <taxon>Metazoa</taxon>
        <taxon>Ecdysozoa</taxon>
        <taxon>Nematoda</taxon>
        <taxon>Chromadorea</taxon>
        <taxon>Rhabditida</taxon>
        <taxon>Spirurina</taxon>
        <taxon>Ascaridomorpha</taxon>
        <taxon>Ascaridoidea</taxon>
        <taxon>Ascarididae</taxon>
        <taxon>Parascaris</taxon>
    </lineage>
</organism>
<evidence type="ECO:0000313" key="2">
    <source>
        <dbReference type="WBParaSite" id="PEQ_0001451801-mRNA-1"/>
    </source>
</evidence>
<dbReference type="AlphaFoldDB" id="A0A914S711"/>
<dbReference type="WBParaSite" id="PEQ_0001451801-mRNA-1">
    <property type="protein sequence ID" value="PEQ_0001451801-mRNA-1"/>
    <property type="gene ID" value="PEQ_0001451801"/>
</dbReference>
<dbReference type="Proteomes" id="UP000887564">
    <property type="component" value="Unplaced"/>
</dbReference>